<dbReference type="PANTHER" id="PTHR43214">
    <property type="entry name" value="TWO-COMPONENT RESPONSE REGULATOR"/>
    <property type="match status" value="1"/>
</dbReference>
<dbReference type="PANTHER" id="PTHR43214:SF24">
    <property type="entry name" value="TRANSCRIPTIONAL REGULATORY PROTEIN NARL-RELATED"/>
    <property type="match status" value="1"/>
</dbReference>
<dbReference type="InterPro" id="IPR016032">
    <property type="entry name" value="Sig_transdc_resp-reg_C-effctor"/>
</dbReference>
<dbReference type="CDD" id="cd17535">
    <property type="entry name" value="REC_NarL-like"/>
    <property type="match status" value="1"/>
</dbReference>
<name>A0A4R4X2W7_9ACTN</name>
<comment type="caution">
    <text evidence="8">The sequence shown here is derived from an EMBL/GenBank/DDBJ whole genome shotgun (WGS) entry which is preliminary data.</text>
</comment>
<dbReference type="Proteomes" id="UP000294543">
    <property type="component" value="Unassembled WGS sequence"/>
</dbReference>
<keyword evidence="2" id="KW-0805">Transcription regulation</keyword>
<dbReference type="Gene3D" id="3.40.50.2300">
    <property type="match status" value="1"/>
</dbReference>
<dbReference type="PROSITE" id="PS00622">
    <property type="entry name" value="HTH_LUXR_1"/>
    <property type="match status" value="1"/>
</dbReference>
<evidence type="ECO:0000313" key="8">
    <source>
        <dbReference type="EMBL" id="TDD24515.1"/>
    </source>
</evidence>
<dbReference type="Pfam" id="PF00196">
    <property type="entry name" value="GerE"/>
    <property type="match status" value="1"/>
</dbReference>
<dbReference type="SMART" id="SM00448">
    <property type="entry name" value="REC"/>
    <property type="match status" value="1"/>
</dbReference>
<keyword evidence="9" id="KW-1185">Reference proteome</keyword>
<dbReference type="SUPFAM" id="SSF52172">
    <property type="entry name" value="CheY-like"/>
    <property type="match status" value="1"/>
</dbReference>
<dbReference type="EMBL" id="SMKP01000011">
    <property type="protein sequence ID" value="TDD24515.1"/>
    <property type="molecule type" value="Genomic_DNA"/>
</dbReference>
<dbReference type="PROSITE" id="PS50110">
    <property type="entry name" value="RESPONSE_REGULATORY"/>
    <property type="match status" value="1"/>
</dbReference>
<dbReference type="GO" id="GO:0046983">
    <property type="term" value="F:protein dimerization activity"/>
    <property type="evidence" value="ECO:0007669"/>
    <property type="project" value="InterPro"/>
</dbReference>
<dbReference type="GO" id="GO:0003677">
    <property type="term" value="F:DNA binding"/>
    <property type="evidence" value="ECO:0007669"/>
    <property type="project" value="UniProtKB-KW"/>
</dbReference>
<evidence type="ECO:0000313" key="9">
    <source>
        <dbReference type="Proteomes" id="UP000294543"/>
    </source>
</evidence>
<dbReference type="GO" id="GO:0000155">
    <property type="term" value="F:phosphorelay sensor kinase activity"/>
    <property type="evidence" value="ECO:0007669"/>
    <property type="project" value="InterPro"/>
</dbReference>
<dbReference type="SUPFAM" id="SSF46894">
    <property type="entry name" value="C-terminal effector domain of the bipartite response regulators"/>
    <property type="match status" value="1"/>
</dbReference>
<dbReference type="InterPro" id="IPR058245">
    <property type="entry name" value="NreC/VraR/RcsB-like_REC"/>
</dbReference>
<protein>
    <submittedName>
        <fullName evidence="8">Response regulator</fullName>
    </submittedName>
</protein>
<feature type="modified residue" description="4-aspartylphosphate" evidence="5">
    <location>
        <position position="137"/>
    </location>
</feature>
<keyword evidence="1 5" id="KW-0597">Phosphoprotein</keyword>
<feature type="domain" description="HTH luxR-type" evidence="6">
    <location>
        <begin position="230"/>
        <end position="295"/>
    </location>
</feature>
<evidence type="ECO:0000259" key="6">
    <source>
        <dbReference type="PROSITE" id="PS50043"/>
    </source>
</evidence>
<dbReference type="OrthoDB" id="154278at2"/>
<evidence type="ECO:0000256" key="2">
    <source>
        <dbReference type="ARBA" id="ARBA00023015"/>
    </source>
</evidence>
<dbReference type="AlphaFoldDB" id="A0A4R4X2W7"/>
<evidence type="ECO:0000256" key="5">
    <source>
        <dbReference type="PROSITE-ProRule" id="PRU00169"/>
    </source>
</evidence>
<dbReference type="InterPro" id="IPR000792">
    <property type="entry name" value="Tscrpt_reg_LuxR_C"/>
</dbReference>
<evidence type="ECO:0000256" key="1">
    <source>
        <dbReference type="ARBA" id="ARBA00022553"/>
    </source>
</evidence>
<dbReference type="GO" id="GO:0006355">
    <property type="term" value="P:regulation of DNA-templated transcription"/>
    <property type="evidence" value="ECO:0007669"/>
    <property type="project" value="InterPro"/>
</dbReference>
<dbReference type="InterPro" id="IPR001789">
    <property type="entry name" value="Sig_transdc_resp-reg_receiver"/>
</dbReference>
<evidence type="ECO:0000256" key="3">
    <source>
        <dbReference type="ARBA" id="ARBA00023125"/>
    </source>
</evidence>
<dbReference type="InterPro" id="IPR039420">
    <property type="entry name" value="WalR-like"/>
</dbReference>
<dbReference type="SMART" id="SM00421">
    <property type="entry name" value="HTH_LUXR"/>
    <property type="match status" value="1"/>
</dbReference>
<reference evidence="8 9" key="1">
    <citation type="submission" date="2019-03" db="EMBL/GenBank/DDBJ databases">
        <title>Draft genome sequences of novel Actinobacteria.</title>
        <authorList>
            <person name="Sahin N."/>
            <person name="Ay H."/>
            <person name="Saygin H."/>
        </authorList>
    </citation>
    <scope>NUCLEOTIDE SEQUENCE [LARGE SCALE GENOMIC DNA]</scope>
    <source>
        <strain evidence="8 9">KC712</strain>
    </source>
</reference>
<keyword evidence="3" id="KW-0238">DNA-binding</keyword>
<dbReference type="CDD" id="cd06170">
    <property type="entry name" value="LuxR_C_like"/>
    <property type="match status" value="1"/>
</dbReference>
<proteinExistence type="predicted"/>
<dbReference type="Pfam" id="PF00072">
    <property type="entry name" value="Response_reg"/>
    <property type="match status" value="1"/>
</dbReference>
<dbReference type="GO" id="GO:0016020">
    <property type="term" value="C:membrane"/>
    <property type="evidence" value="ECO:0007669"/>
    <property type="project" value="InterPro"/>
</dbReference>
<evidence type="ECO:0000256" key="4">
    <source>
        <dbReference type="ARBA" id="ARBA00023163"/>
    </source>
</evidence>
<accession>A0A4R4X2W7</accession>
<sequence>MARGLLSWTLALLVAVVLGHVRRVRRLDTLRVAEEHGRRQVLEERARIARELHDVVAHHMSVIAVQAASAPYRVEGGVSEEVAREFAAINAAARESLRDMRHLLGAQPDLQVVGEAADGVEAVAAARELRPDVVLVDVRMPNLDGLEATRRIAETRHGTKVLILTTFDIDDYVYAALRGGASGFLLKDAPPGDLITAVRVVAGGDALLAPSVTRRLIEEFACRRPADEREALRLNVLTARELDVLRLLASGLANAEIAGRLTIAEETVKSHVGRIFAKLGLRDRAQAVVLAYESGLVVAGSHPPGAKRGPGLRS</sequence>
<organism evidence="8 9">
    <name type="scientific">Nonomuraea diastatica</name>
    <dbReference type="NCBI Taxonomy" id="1848329"/>
    <lineage>
        <taxon>Bacteria</taxon>
        <taxon>Bacillati</taxon>
        <taxon>Actinomycetota</taxon>
        <taxon>Actinomycetes</taxon>
        <taxon>Streptosporangiales</taxon>
        <taxon>Streptosporangiaceae</taxon>
        <taxon>Nonomuraea</taxon>
    </lineage>
</organism>
<dbReference type="PRINTS" id="PR00038">
    <property type="entry name" value="HTHLUXR"/>
</dbReference>
<dbReference type="InterPro" id="IPR011006">
    <property type="entry name" value="CheY-like_superfamily"/>
</dbReference>
<dbReference type="PROSITE" id="PS50043">
    <property type="entry name" value="HTH_LUXR_2"/>
    <property type="match status" value="1"/>
</dbReference>
<keyword evidence="4" id="KW-0804">Transcription</keyword>
<feature type="domain" description="Response regulatory" evidence="7">
    <location>
        <begin position="86"/>
        <end position="202"/>
    </location>
</feature>
<evidence type="ECO:0000259" key="7">
    <source>
        <dbReference type="PROSITE" id="PS50110"/>
    </source>
</evidence>
<gene>
    <name evidence="8" type="ORF">E1294_05935</name>
</gene>